<sequence length="68" mass="8191">MTYLLDISISNYNNVQQKYREKIEKYTPVAQDVQRMLKQHGIKPQTKSWTKPRTKPQTKFRTRPHTKS</sequence>
<evidence type="ECO:0000313" key="2">
    <source>
        <dbReference type="EMBL" id="KAL2741335.1"/>
    </source>
</evidence>
<comment type="caution">
    <text evidence="2">The sequence shown here is derived from an EMBL/GenBank/DDBJ whole genome shotgun (WGS) entry which is preliminary data.</text>
</comment>
<organism evidence="2 3">
    <name type="scientific">Vespula maculifrons</name>
    <name type="common">Eastern yellow jacket</name>
    <name type="synonym">Wasp</name>
    <dbReference type="NCBI Taxonomy" id="7453"/>
    <lineage>
        <taxon>Eukaryota</taxon>
        <taxon>Metazoa</taxon>
        <taxon>Ecdysozoa</taxon>
        <taxon>Arthropoda</taxon>
        <taxon>Hexapoda</taxon>
        <taxon>Insecta</taxon>
        <taxon>Pterygota</taxon>
        <taxon>Neoptera</taxon>
        <taxon>Endopterygota</taxon>
        <taxon>Hymenoptera</taxon>
        <taxon>Apocrita</taxon>
        <taxon>Aculeata</taxon>
        <taxon>Vespoidea</taxon>
        <taxon>Vespidae</taxon>
        <taxon>Vespinae</taxon>
        <taxon>Vespula</taxon>
    </lineage>
</organism>
<dbReference type="EMBL" id="JAYRBN010000059">
    <property type="protein sequence ID" value="KAL2741335.1"/>
    <property type="molecule type" value="Genomic_DNA"/>
</dbReference>
<name>A0ABD2C8G4_VESMC</name>
<proteinExistence type="predicted"/>
<dbReference type="AlphaFoldDB" id="A0ABD2C8G4"/>
<protein>
    <submittedName>
        <fullName evidence="2">Autophagy-related protein 16-1-like</fullName>
    </submittedName>
</protein>
<accession>A0ABD2C8G4</accession>
<keyword evidence="3" id="KW-1185">Reference proteome</keyword>
<feature type="region of interest" description="Disordered" evidence="1">
    <location>
        <begin position="38"/>
        <end position="68"/>
    </location>
</feature>
<gene>
    <name evidence="2" type="ORF">V1477_010396</name>
</gene>
<evidence type="ECO:0000313" key="3">
    <source>
        <dbReference type="Proteomes" id="UP001607303"/>
    </source>
</evidence>
<evidence type="ECO:0000256" key="1">
    <source>
        <dbReference type="SAM" id="MobiDB-lite"/>
    </source>
</evidence>
<feature type="compositionally biased region" description="Basic residues" evidence="1">
    <location>
        <begin position="50"/>
        <end position="68"/>
    </location>
</feature>
<dbReference type="Proteomes" id="UP001607303">
    <property type="component" value="Unassembled WGS sequence"/>
</dbReference>
<reference evidence="2 3" key="1">
    <citation type="journal article" date="2024" name="Ann. Entomol. Soc. Am.">
        <title>Genomic analyses of the southern and eastern yellowjacket wasps (Hymenoptera: Vespidae) reveal evolutionary signatures of social life.</title>
        <authorList>
            <person name="Catto M.A."/>
            <person name="Caine P.B."/>
            <person name="Orr S.E."/>
            <person name="Hunt B.G."/>
            <person name="Goodisman M.A.D."/>
        </authorList>
    </citation>
    <scope>NUCLEOTIDE SEQUENCE [LARGE SCALE GENOMIC DNA]</scope>
    <source>
        <strain evidence="2">232</strain>
        <tissue evidence="2">Head and thorax</tissue>
    </source>
</reference>